<dbReference type="OrthoDB" id="5688063at2"/>
<protein>
    <submittedName>
        <fullName evidence="2">DUF1439 domain-containing protein</fullName>
    </submittedName>
</protein>
<dbReference type="InterPro" id="IPR010835">
    <property type="entry name" value="DUF1439"/>
</dbReference>
<organism evidence="2 3">
    <name type="scientific">Caviibacterium pharyngocola</name>
    <dbReference type="NCBI Taxonomy" id="28159"/>
    <lineage>
        <taxon>Bacteria</taxon>
        <taxon>Pseudomonadati</taxon>
        <taxon>Pseudomonadota</taxon>
        <taxon>Gammaproteobacteria</taxon>
        <taxon>Pasteurellales</taxon>
        <taxon>Pasteurellaceae</taxon>
        <taxon>Caviibacterium</taxon>
    </lineage>
</organism>
<evidence type="ECO:0000313" key="2">
    <source>
        <dbReference type="EMBL" id="PJG83302.1"/>
    </source>
</evidence>
<dbReference type="AlphaFoldDB" id="A0A2M8RWN9"/>
<dbReference type="Pfam" id="PF07273">
    <property type="entry name" value="DUF1439"/>
    <property type="match status" value="1"/>
</dbReference>
<feature type="signal peptide" evidence="1">
    <location>
        <begin position="1"/>
        <end position="23"/>
    </location>
</feature>
<evidence type="ECO:0000313" key="3">
    <source>
        <dbReference type="Proteomes" id="UP000230282"/>
    </source>
</evidence>
<dbReference type="Proteomes" id="UP000230282">
    <property type="component" value="Unassembled WGS sequence"/>
</dbReference>
<dbReference type="EMBL" id="PHGZ01000008">
    <property type="protein sequence ID" value="PJG83302.1"/>
    <property type="molecule type" value="Genomic_DNA"/>
</dbReference>
<accession>A0A2M8RWN9</accession>
<gene>
    <name evidence="2" type="ORF">CVP04_04050</name>
</gene>
<dbReference type="Gene3D" id="3.15.10.40">
    <property type="entry name" value="Uncharacterised protein PF07273, DUF1439"/>
    <property type="match status" value="1"/>
</dbReference>
<sequence>MFNKLFSYCLILLGIFFAANASAFSVTENEINAYLAKKNQINDKFGLPGLFYIDYNLHDLSTKVGQIDEKRVEISGTIDGSFSLKNKPIVATLNLTFDTVPYYDPQEGSVYLKDVRILRWSGSPDSAMQQLQGIMPFLSQNIASLINHIPIYTLDDSKARDAIIKKFAKGIRVEQGKLVLESDFL</sequence>
<keyword evidence="1" id="KW-0732">Signal</keyword>
<reference evidence="2 3" key="1">
    <citation type="submission" date="2017-11" db="EMBL/GenBank/DDBJ databases">
        <title>Reclassification of Bisgaard taxon 5 as Caviibacterium pharyngocola gen. nov., sp. nov.</title>
        <authorList>
            <person name="Christensen H."/>
        </authorList>
    </citation>
    <scope>NUCLEOTIDE SEQUENCE [LARGE SCALE GENOMIC DNA]</scope>
    <source>
        <strain evidence="2 3">7_3</strain>
    </source>
</reference>
<comment type="caution">
    <text evidence="2">The sequence shown here is derived from an EMBL/GenBank/DDBJ whole genome shotgun (WGS) entry which is preliminary data.</text>
</comment>
<feature type="chain" id="PRO_5014767029" evidence="1">
    <location>
        <begin position="24"/>
        <end position="185"/>
    </location>
</feature>
<keyword evidence="3" id="KW-1185">Reference proteome</keyword>
<dbReference type="RefSeq" id="WP_100296240.1">
    <property type="nucleotide sequence ID" value="NZ_PHGZ01000008.1"/>
</dbReference>
<proteinExistence type="predicted"/>
<name>A0A2M8RWN9_9PAST</name>
<evidence type="ECO:0000256" key="1">
    <source>
        <dbReference type="SAM" id="SignalP"/>
    </source>
</evidence>